<comment type="caution">
    <text evidence="1">The sequence shown here is derived from an EMBL/GenBank/DDBJ whole genome shotgun (WGS) entry which is preliminary data.</text>
</comment>
<gene>
    <name evidence="1" type="ORF">AG1IA_08110</name>
</gene>
<name>L8WNE0_THACA</name>
<organism evidence="1 2">
    <name type="scientific">Thanatephorus cucumeris (strain AG1-IA)</name>
    <name type="common">Rice sheath blight fungus</name>
    <name type="synonym">Rhizoctonia solani</name>
    <dbReference type="NCBI Taxonomy" id="983506"/>
    <lineage>
        <taxon>Eukaryota</taxon>
        <taxon>Fungi</taxon>
        <taxon>Dikarya</taxon>
        <taxon>Basidiomycota</taxon>
        <taxon>Agaricomycotina</taxon>
        <taxon>Agaricomycetes</taxon>
        <taxon>Cantharellales</taxon>
        <taxon>Ceratobasidiaceae</taxon>
        <taxon>Rhizoctonia</taxon>
        <taxon>Rhizoctonia solani AG-1</taxon>
    </lineage>
</organism>
<accession>L8WNE0</accession>
<dbReference type="EMBL" id="AFRT01002414">
    <property type="protein sequence ID" value="ELU37859.1"/>
    <property type="molecule type" value="Genomic_DNA"/>
</dbReference>
<evidence type="ECO:0000313" key="1">
    <source>
        <dbReference type="EMBL" id="ELU37859.1"/>
    </source>
</evidence>
<reference evidence="1 2" key="1">
    <citation type="journal article" date="2013" name="Nat. Commun.">
        <title>The evolution and pathogenic mechanisms of the rice sheath blight pathogen.</title>
        <authorList>
            <person name="Zheng A."/>
            <person name="Lin R."/>
            <person name="Xu L."/>
            <person name="Qin P."/>
            <person name="Tang C."/>
            <person name="Ai P."/>
            <person name="Zhang D."/>
            <person name="Liu Y."/>
            <person name="Sun Z."/>
            <person name="Feng H."/>
            <person name="Wang Y."/>
            <person name="Chen Y."/>
            <person name="Liang X."/>
            <person name="Fu R."/>
            <person name="Li Q."/>
            <person name="Zhang J."/>
            <person name="Yu X."/>
            <person name="Xie Z."/>
            <person name="Ding L."/>
            <person name="Guan P."/>
            <person name="Tang J."/>
            <person name="Liang Y."/>
            <person name="Wang S."/>
            <person name="Deng Q."/>
            <person name="Li S."/>
            <person name="Zhu J."/>
            <person name="Wang L."/>
            <person name="Liu H."/>
            <person name="Li P."/>
        </authorList>
    </citation>
    <scope>NUCLEOTIDE SEQUENCE [LARGE SCALE GENOMIC DNA]</scope>
    <source>
        <strain evidence="2">AG-1 IA</strain>
    </source>
</reference>
<proteinExistence type="predicted"/>
<sequence length="169" mass="18983">MWTSTLGMRVRPREPSCIARYRSGSIEEFFKVQPINESKGPHALARLDDPDYSPILGAIPTEKSRFKPAQCYGKTLLWVKLSNSGDTLKHMVPSYSRKAISGWSNYPGTVTSHMMNENEMGYRGSKSDFILESVKEQRVDGSCCIHCVSYGAEMSTRPTYCIAILWGCN</sequence>
<dbReference type="AlphaFoldDB" id="L8WNE0"/>
<dbReference type="Proteomes" id="UP000011668">
    <property type="component" value="Unassembled WGS sequence"/>
</dbReference>
<dbReference type="HOGENOM" id="CLU_1579567_0_0_1"/>
<evidence type="ECO:0000313" key="2">
    <source>
        <dbReference type="Proteomes" id="UP000011668"/>
    </source>
</evidence>
<protein>
    <submittedName>
        <fullName evidence="1">Uncharacterized protein</fullName>
    </submittedName>
</protein>
<keyword evidence="2" id="KW-1185">Reference proteome</keyword>
<dbReference type="OrthoDB" id="5427881at2759"/>